<proteinExistence type="predicted"/>
<evidence type="ECO:0000256" key="3">
    <source>
        <dbReference type="ARBA" id="ARBA00023163"/>
    </source>
</evidence>
<dbReference type="FunFam" id="4.10.280.10:FF:000002">
    <property type="entry name" value="Basic helix-loop-helix transcription factor"/>
    <property type="match status" value="1"/>
</dbReference>
<dbReference type="EMBL" id="BAABME010003847">
    <property type="protein sequence ID" value="GAA0160325.1"/>
    <property type="molecule type" value="Genomic_DNA"/>
</dbReference>
<protein>
    <recommendedName>
        <fullName evidence="6">BHLH domain-containing protein</fullName>
    </recommendedName>
</protein>
<dbReference type="PANTHER" id="PTHR12565:SF184">
    <property type="entry name" value="BHLH TRANSCRIPTION FACTOR"/>
    <property type="match status" value="1"/>
</dbReference>
<dbReference type="GO" id="GO:0046983">
    <property type="term" value="F:protein dimerization activity"/>
    <property type="evidence" value="ECO:0007669"/>
    <property type="project" value="InterPro"/>
</dbReference>
<sequence length="345" mass="38530">MSSSTDNNPNSKDTEMMSVLERQRSIYAGLYHQQQSMQNNISNIQTPLHQLSLPVNGNNGLLNEHFHNFAAFGGENYGISCSDMSKNSLETENFMVPTVSNSSSAPIRNLVAQDSIKACKEKPISAKKRKAEEVDIEEELKAEAGESQSEITMRSDTSKASGDDKSDYIHVRARRGQATDSHSLAERARREKISKKMKYLQDLVPGCNKVTGKAGMLDEIINYVQSLQKQVEFLSLKLSTVPPRLDFNVDNLFSKEIPTYRASFPNSTMPLEMATFAQFQLNEQQQISTSSGVNAILNGAQMIPPKRETSSLPNSEAYLDSSCFEQIQQLPNWDTDLTSLFPNFH</sequence>
<dbReference type="Pfam" id="PF00010">
    <property type="entry name" value="HLH"/>
    <property type="match status" value="1"/>
</dbReference>
<comment type="subcellular location">
    <subcellularLocation>
        <location evidence="1">Nucleus</location>
    </subcellularLocation>
</comment>
<dbReference type="SUPFAM" id="SSF47459">
    <property type="entry name" value="HLH, helix-loop-helix DNA-binding domain"/>
    <property type="match status" value="1"/>
</dbReference>
<dbReference type="Proteomes" id="UP001454036">
    <property type="component" value="Unassembled WGS sequence"/>
</dbReference>
<dbReference type="InterPro" id="IPR024097">
    <property type="entry name" value="bHLH_ZIP_TF"/>
</dbReference>
<evidence type="ECO:0000256" key="1">
    <source>
        <dbReference type="ARBA" id="ARBA00004123"/>
    </source>
</evidence>
<evidence type="ECO:0000256" key="4">
    <source>
        <dbReference type="ARBA" id="ARBA00023242"/>
    </source>
</evidence>
<dbReference type="AlphaFoldDB" id="A0AAV3QCI0"/>
<organism evidence="7 8">
    <name type="scientific">Lithospermum erythrorhizon</name>
    <name type="common">Purple gromwell</name>
    <name type="synonym">Lithospermum officinale var. erythrorhizon</name>
    <dbReference type="NCBI Taxonomy" id="34254"/>
    <lineage>
        <taxon>Eukaryota</taxon>
        <taxon>Viridiplantae</taxon>
        <taxon>Streptophyta</taxon>
        <taxon>Embryophyta</taxon>
        <taxon>Tracheophyta</taxon>
        <taxon>Spermatophyta</taxon>
        <taxon>Magnoliopsida</taxon>
        <taxon>eudicotyledons</taxon>
        <taxon>Gunneridae</taxon>
        <taxon>Pentapetalae</taxon>
        <taxon>asterids</taxon>
        <taxon>lamiids</taxon>
        <taxon>Boraginales</taxon>
        <taxon>Boraginaceae</taxon>
        <taxon>Boraginoideae</taxon>
        <taxon>Lithospermeae</taxon>
        <taxon>Lithospermum</taxon>
    </lineage>
</organism>
<dbReference type="PROSITE" id="PS50888">
    <property type="entry name" value="BHLH"/>
    <property type="match status" value="1"/>
</dbReference>
<evidence type="ECO:0000256" key="2">
    <source>
        <dbReference type="ARBA" id="ARBA00023015"/>
    </source>
</evidence>
<keyword evidence="4" id="KW-0539">Nucleus</keyword>
<dbReference type="InterPro" id="IPR036638">
    <property type="entry name" value="HLH_DNA-bd_sf"/>
</dbReference>
<dbReference type="GO" id="GO:0003700">
    <property type="term" value="F:DNA-binding transcription factor activity"/>
    <property type="evidence" value="ECO:0007669"/>
    <property type="project" value="TreeGrafter"/>
</dbReference>
<dbReference type="GO" id="GO:0005634">
    <property type="term" value="C:nucleus"/>
    <property type="evidence" value="ECO:0007669"/>
    <property type="project" value="UniProtKB-SubCell"/>
</dbReference>
<feature type="compositionally biased region" description="Polar residues" evidence="5">
    <location>
        <begin position="146"/>
        <end position="160"/>
    </location>
</feature>
<dbReference type="SMART" id="SM00353">
    <property type="entry name" value="HLH"/>
    <property type="match status" value="1"/>
</dbReference>
<dbReference type="PANTHER" id="PTHR12565">
    <property type="entry name" value="STEROL REGULATORY ELEMENT-BINDING PROTEIN"/>
    <property type="match status" value="1"/>
</dbReference>
<evidence type="ECO:0000313" key="7">
    <source>
        <dbReference type="EMBL" id="GAA0160325.1"/>
    </source>
</evidence>
<evidence type="ECO:0000256" key="5">
    <source>
        <dbReference type="SAM" id="MobiDB-lite"/>
    </source>
</evidence>
<dbReference type="Gene3D" id="4.10.280.10">
    <property type="entry name" value="Helix-loop-helix DNA-binding domain"/>
    <property type="match status" value="1"/>
</dbReference>
<dbReference type="CDD" id="cd18919">
    <property type="entry name" value="bHLH_AtBPE_like"/>
    <property type="match status" value="1"/>
</dbReference>
<accession>A0AAV3QCI0</accession>
<feature type="domain" description="BHLH" evidence="6">
    <location>
        <begin position="177"/>
        <end position="227"/>
    </location>
</feature>
<reference evidence="7 8" key="1">
    <citation type="submission" date="2024-01" db="EMBL/GenBank/DDBJ databases">
        <title>The complete chloroplast genome sequence of Lithospermum erythrorhizon: insights into the phylogenetic relationship among Boraginaceae species and the maternal lineages of purple gromwells.</title>
        <authorList>
            <person name="Okada T."/>
            <person name="Watanabe K."/>
        </authorList>
    </citation>
    <scope>NUCLEOTIDE SEQUENCE [LARGE SCALE GENOMIC DNA]</scope>
</reference>
<feature type="region of interest" description="Disordered" evidence="5">
    <location>
        <begin position="142"/>
        <end position="164"/>
    </location>
</feature>
<gene>
    <name evidence="7" type="ORF">LIER_16906</name>
</gene>
<comment type="caution">
    <text evidence="7">The sequence shown here is derived from an EMBL/GenBank/DDBJ whole genome shotgun (WGS) entry which is preliminary data.</text>
</comment>
<name>A0AAV3QCI0_LITER</name>
<keyword evidence="3" id="KW-0804">Transcription</keyword>
<keyword evidence="2" id="KW-0805">Transcription regulation</keyword>
<evidence type="ECO:0000259" key="6">
    <source>
        <dbReference type="PROSITE" id="PS50888"/>
    </source>
</evidence>
<dbReference type="InterPro" id="IPR011598">
    <property type="entry name" value="bHLH_dom"/>
</dbReference>
<keyword evidence="8" id="KW-1185">Reference proteome</keyword>
<evidence type="ECO:0000313" key="8">
    <source>
        <dbReference type="Proteomes" id="UP001454036"/>
    </source>
</evidence>